<dbReference type="EMBL" id="JAIWYP010000016">
    <property type="protein sequence ID" value="KAH3694070.1"/>
    <property type="molecule type" value="Genomic_DNA"/>
</dbReference>
<dbReference type="AlphaFoldDB" id="A0A9D3Y627"/>
<comment type="caution">
    <text evidence="2">The sequence shown here is derived from an EMBL/GenBank/DDBJ whole genome shotgun (WGS) entry which is preliminary data.</text>
</comment>
<proteinExistence type="predicted"/>
<feature type="region of interest" description="Disordered" evidence="1">
    <location>
        <begin position="46"/>
        <end position="68"/>
    </location>
</feature>
<name>A0A9D3Y627_DREPO</name>
<evidence type="ECO:0000313" key="2">
    <source>
        <dbReference type="EMBL" id="KAH3694070.1"/>
    </source>
</evidence>
<keyword evidence="3" id="KW-1185">Reference proteome</keyword>
<feature type="compositionally biased region" description="Polar residues" evidence="1">
    <location>
        <begin position="52"/>
        <end position="68"/>
    </location>
</feature>
<organism evidence="2 3">
    <name type="scientific">Dreissena polymorpha</name>
    <name type="common">Zebra mussel</name>
    <name type="synonym">Mytilus polymorpha</name>
    <dbReference type="NCBI Taxonomy" id="45954"/>
    <lineage>
        <taxon>Eukaryota</taxon>
        <taxon>Metazoa</taxon>
        <taxon>Spiralia</taxon>
        <taxon>Lophotrochozoa</taxon>
        <taxon>Mollusca</taxon>
        <taxon>Bivalvia</taxon>
        <taxon>Autobranchia</taxon>
        <taxon>Heteroconchia</taxon>
        <taxon>Euheterodonta</taxon>
        <taxon>Imparidentia</taxon>
        <taxon>Neoheterodontei</taxon>
        <taxon>Myida</taxon>
        <taxon>Dreissenoidea</taxon>
        <taxon>Dreissenidae</taxon>
        <taxon>Dreissena</taxon>
    </lineage>
</organism>
<evidence type="ECO:0000256" key="1">
    <source>
        <dbReference type="SAM" id="MobiDB-lite"/>
    </source>
</evidence>
<sequence>MVPLLTTTARSPAMPENRWSLCSLRLRDPQRCRRTDSPSTHFDCPTAMHVSSVPSRSDTSGCRNSCTG</sequence>
<accession>A0A9D3Y627</accession>
<gene>
    <name evidence="2" type="ORF">DPMN_081509</name>
</gene>
<reference evidence="2" key="1">
    <citation type="journal article" date="2019" name="bioRxiv">
        <title>The Genome of the Zebra Mussel, Dreissena polymorpha: A Resource for Invasive Species Research.</title>
        <authorList>
            <person name="McCartney M.A."/>
            <person name="Auch B."/>
            <person name="Kono T."/>
            <person name="Mallez S."/>
            <person name="Zhang Y."/>
            <person name="Obille A."/>
            <person name="Becker A."/>
            <person name="Abrahante J.E."/>
            <person name="Garbe J."/>
            <person name="Badalamenti J.P."/>
            <person name="Herman A."/>
            <person name="Mangelson H."/>
            <person name="Liachko I."/>
            <person name="Sullivan S."/>
            <person name="Sone E.D."/>
            <person name="Koren S."/>
            <person name="Silverstein K.A.T."/>
            <person name="Beckman K.B."/>
            <person name="Gohl D.M."/>
        </authorList>
    </citation>
    <scope>NUCLEOTIDE SEQUENCE</scope>
    <source>
        <strain evidence="2">Duluth1</strain>
        <tissue evidence="2">Whole animal</tissue>
    </source>
</reference>
<evidence type="ECO:0000313" key="3">
    <source>
        <dbReference type="Proteomes" id="UP000828390"/>
    </source>
</evidence>
<dbReference type="Proteomes" id="UP000828390">
    <property type="component" value="Unassembled WGS sequence"/>
</dbReference>
<protein>
    <submittedName>
        <fullName evidence="2">Uncharacterized protein</fullName>
    </submittedName>
</protein>
<reference evidence="2" key="2">
    <citation type="submission" date="2020-11" db="EMBL/GenBank/DDBJ databases">
        <authorList>
            <person name="McCartney M.A."/>
            <person name="Auch B."/>
            <person name="Kono T."/>
            <person name="Mallez S."/>
            <person name="Becker A."/>
            <person name="Gohl D.M."/>
            <person name="Silverstein K.A.T."/>
            <person name="Koren S."/>
            <person name="Bechman K.B."/>
            <person name="Herman A."/>
            <person name="Abrahante J.E."/>
            <person name="Garbe J."/>
        </authorList>
    </citation>
    <scope>NUCLEOTIDE SEQUENCE</scope>
    <source>
        <strain evidence="2">Duluth1</strain>
        <tissue evidence="2">Whole animal</tissue>
    </source>
</reference>